<comment type="caution">
    <text evidence="8">The sequence shown here is derived from an EMBL/GenBank/DDBJ whole genome shotgun (WGS) entry which is preliminary data.</text>
</comment>
<feature type="transmembrane region" description="Helical" evidence="7">
    <location>
        <begin position="329"/>
        <end position="349"/>
    </location>
</feature>
<feature type="transmembrane region" description="Helical" evidence="7">
    <location>
        <begin position="51"/>
        <end position="73"/>
    </location>
</feature>
<feature type="transmembrane region" description="Helical" evidence="7">
    <location>
        <begin position="152"/>
        <end position="168"/>
    </location>
</feature>
<dbReference type="InterPro" id="IPR002528">
    <property type="entry name" value="MATE_fam"/>
</dbReference>
<feature type="transmembrane region" description="Helical" evidence="7">
    <location>
        <begin position="180"/>
        <end position="197"/>
    </location>
</feature>
<proteinExistence type="predicted"/>
<dbReference type="OrthoDB" id="6291398at2"/>
<feature type="transmembrane region" description="Helical" evidence="7">
    <location>
        <begin position="94"/>
        <end position="115"/>
    </location>
</feature>
<accession>A0A099KYG1</accession>
<keyword evidence="6 7" id="KW-0472">Membrane</keyword>
<dbReference type="PANTHER" id="PTHR43549">
    <property type="entry name" value="MULTIDRUG RESISTANCE PROTEIN YPNP-RELATED"/>
    <property type="match status" value="1"/>
</dbReference>
<evidence type="ECO:0000256" key="7">
    <source>
        <dbReference type="SAM" id="Phobius"/>
    </source>
</evidence>
<dbReference type="Proteomes" id="UP000029868">
    <property type="component" value="Unassembled WGS sequence"/>
</dbReference>
<evidence type="ECO:0000256" key="3">
    <source>
        <dbReference type="ARBA" id="ARBA00022475"/>
    </source>
</evidence>
<feature type="transmembrane region" description="Helical" evidence="7">
    <location>
        <begin position="252"/>
        <end position="275"/>
    </location>
</feature>
<evidence type="ECO:0000256" key="5">
    <source>
        <dbReference type="ARBA" id="ARBA00022989"/>
    </source>
</evidence>
<evidence type="ECO:0000256" key="4">
    <source>
        <dbReference type="ARBA" id="ARBA00022692"/>
    </source>
</evidence>
<dbReference type="InterPro" id="IPR052031">
    <property type="entry name" value="Membrane_Transporter-Flippase"/>
</dbReference>
<dbReference type="AlphaFoldDB" id="A0A099KYG1"/>
<comment type="subcellular location">
    <subcellularLocation>
        <location evidence="1">Cell membrane</location>
        <topology evidence="1">Multi-pass membrane protein</topology>
    </subcellularLocation>
</comment>
<keyword evidence="4 7" id="KW-0812">Transmembrane</keyword>
<feature type="transmembrane region" description="Helical" evidence="7">
    <location>
        <begin position="425"/>
        <end position="445"/>
    </location>
</feature>
<keyword evidence="5 7" id="KW-1133">Transmembrane helix</keyword>
<evidence type="ECO:0000256" key="2">
    <source>
        <dbReference type="ARBA" id="ARBA00022448"/>
    </source>
</evidence>
<feature type="transmembrane region" description="Helical" evidence="7">
    <location>
        <begin position="25"/>
        <end position="45"/>
    </location>
</feature>
<reference evidence="8 9" key="1">
    <citation type="submission" date="2014-08" db="EMBL/GenBank/DDBJ databases">
        <title>Genomic and Phenotypic Diversity of Colwellia psychrerythraea strains from Disparate Marine Basins.</title>
        <authorList>
            <person name="Techtmann S.M."/>
            <person name="Stelling S.C."/>
            <person name="Utturkar S.M."/>
            <person name="Alshibli N."/>
            <person name="Harris A."/>
            <person name="Brown S.D."/>
            <person name="Hazen T.C."/>
        </authorList>
    </citation>
    <scope>NUCLEOTIDE SEQUENCE [LARGE SCALE GENOMIC DNA]</scope>
    <source>
        <strain evidence="8 9">GAB14E</strain>
    </source>
</reference>
<sequence>MTVKNHTSLVEGKISSTIWRNSQPMFMAILLLLMYELLESGLIALSSTATLTAFGFTVPITAAMTALAVGTSIRCNNKAVKSACLDRDNISLSVSQALFTSGLILLTMTILALTFSEHLLQLLGNNNWLSSQGALEAPNLVTEQSSYINNRYLTWIFLGTVWQINGILRALNFTQLASNIMVAWIVLKGSLALLLLLPQSPLYFDSLTAISIVHAISDISFTLISLYILHSKIKLKLPSLSELKNQCKQPKLASILVIGQQLITPLSLAILTLIAASYSHTYVAAFALIFKLEAIILLIPMALTTSMPAIIGFNYWTGHHDRVKQAYRYMFATVLTAQFVIAVALSYSVDFWATSLCPHDNVTIHLKHYLTWLPWGYIGAGCVIVYQSTLNAKDKAVNASILGIIHRIGLVIPLSWFALSESEYSLYPALTLAHLLSGVCVFYLYRRGRITNKASSSMKDQLVT</sequence>
<evidence type="ECO:0000313" key="8">
    <source>
        <dbReference type="EMBL" id="KGJ95235.1"/>
    </source>
</evidence>
<dbReference type="GO" id="GO:0015297">
    <property type="term" value="F:antiporter activity"/>
    <property type="evidence" value="ECO:0007669"/>
    <property type="project" value="InterPro"/>
</dbReference>
<dbReference type="PANTHER" id="PTHR43549:SF3">
    <property type="entry name" value="MULTIDRUG RESISTANCE PROTEIN YPNP-RELATED"/>
    <property type="match status" value="1"/>
</dbReference>
<dbReference type="PATRIC" id="fig|28229.3.peg.1628"/>
<evidence type="ECO:0000256" key="6">
    <source>
        <dbReference type="ARBA" id="ARBA00023136"/>
    </source>
</evidence>
<feature type="transmembrane region" description="Helical" evidence="7">
    <location>
        <begin position="209"/>
        <end position="231"/>
    </location>
</feature>
<evidence type="ECO:0000256" key="1">
    <source>
        <dbReference type="ARBA" id="ARBA00004651"/>
    </source>
</evidence>
<dbReference type="EMBL" id="JQEC01000015">
    <property type="protein sequence ID" value="KGJ95235.1"/>
    <property type="molecule type" value="Genomic_DNA"/>
</dbReference>
<gene>
    <name evidence="8" type="ORF">GAB14E_2017</name>
</gene>
<protein>
    <submittedName>
        <fullName evidence="8">Multi antimicrobial extrusion protein MatE</fullName>
    </submittedName>
</protein>
<dbReference type="Pfam" id="PF01554">
    <property type="entry name" value="MatE"/>
    <property type="match status" value="1"/>
</dbReference>
<feature type="transmembrane region" description="Helical" evidence="7">
    <location>
        <begin position="369"/>
        <end position="387"/>
    </location>
</feature>
<feature type="transmembrane region" description="Helical" evidence="7">
    <location>
        <begin position="295"/>
        <end position="317"/>
    </location>
</feature>
<dbReference type="RefSeq" id="WP_033081676.1">
    <property type="nucleotide sequence ID" value="NZ_JQEC01000015.1"/>
</dbReference>
<keyword evidence="3" id="KW-1003">Cell membrane</keyword>
<dbReference type="GO" id="GO:0042910">
    <property type="term" value="F:xenobiotic transmembrane transporter activity"/>
    <property type="evidence" value="ECO:0007669"/>
    <property type="project" value="InterPro"/>
</dbReference>
<organism evidence="8 9">
    <name type="scientific">Colwellia psychrerythraea</name>
    <name type="common">Vibrio psychroerythus</name>
    <dbReference type="NCBI Taxonomy" id="28229"/>
    <lineage>
        <taxon>Bacteria</taxon>
        <taxon>Pseudomonadati</taxon>
        <taxon>Pseudomonadota</taxon>
        <taxon>Gammaproteobacteria</taxon>
        <taxon>Alteromonadales</taxon>
        <taxon>Colwelliaceae</taxon>
        <taxon>Colwellia</taxon>
    </lineage>
</organism>
<keyword evidence="2" id="KW-0813">Transport</keyword>
<dbReference type="GO" id="GO:0005886">
    <property type="term" value="C:plasma membrane"/>
    <property type="evidence" value="ECO:0007669"/>
    <property type="project" value="UniProtKB-SubCell"/>
</dbReference>
<feature type="transmembrane region" description="Helical" evidence="7">
    <location>
        <begin position="399"/>
        <end position="419"/>
    </location>
</feature>
<evidence type="ECO:0000313" key="9">
    <source>
        <dbReference type="Proteomes" id="UP000029868"/>
    </source>
</evidence>
<name>A0A099KYG1_COLPS</name>